<feature type="region of interest" description="Disordered" evidence="1">
    <location>
        <begin position="15"/>
        <end position="45"/>
    </location>
</feature>
<accession>A0A067TFF6</accession>
<reference evidence="3" key="1">
    <citation type="journal article" date="2014" name="Proc. Natl. Acad. Sci. U.S.A.">
        <title>Extensive sampling of basidiomycete genomes demonstrates inadequacy of the white-rot/brown-rot paradigm for wood decay fungi.</title>
        <authorList>
            <person name="Riley R."/>
            <person name="Salamov A.A."/>
            <person name="Brown D.W."/>
            <person name="Nagy L.G."/>
            <person name="Floudas D."/>
            <person name="Held B.W."/>
            <person name="Levasseur A."/>
            <person name="Lombard V."/>
            <person name="Morin E."/>
            <person name="Otillar R."/>
            <person name="Lindquist E.A."/>
            <person name="Sun H."/>
            <person name="LaButti K.M."/>
            <person name="Schmutz J."/>
            <person name="Jabbour D."/>
            <person name="Luo H."/>
            <person name="Baker S.E."/>
            <person name="Pisabarro A.G."/>
            <person name="Walton J.D."/>
            <person name="Blanchette R.A."/>
            <person name="Henrissat B."/>
            <person name="Martin F."/>
            <person name="Cullen D."/>
            <person name="Hibbett D.S."/>
            <person name="Grigoriev I.V."/>
        </authorList>
    </citation>
    <scope>NUCLEOTIDE SEQUENCE [LARGE SCALE GENOMIC DNA]</scope>
    <source>
        <strain evidence="3">CBS 339.88</strain>
    </source>
</reference>
<name>A0A067TFF6_GALM3</name>
<sequence>MGEKFQTQAIKFLDPALPVPTQAPKAQPERDPETQLTSPPAKTGKASFSSWNFLGSVRKKSGSVQDLPVTVVRKVFIGLSFGKATRRSTFNLGQHISMGRETFLKTAGKPSGDQSKALDSDEGSNQKHATRLSLHFRHRPRNYCPNCYYGLASSALDVW</sequence>
<feature type="region of interest" description="Disordered" evidence="1">
    <location>
        <begin position="106"/>
        <end position="126"/>
    </location>
</feature>
<keyword evidence="3" id="KW-1185">Reference proteome</keyword>
<dbReference type="Proteomes" id="UP000027222">
    <property type="component" value="Unassembled WGS sequence"/>
</dbReference>
<gene>
    <name evidence="2" type="ORF">GALMADRAFT_1260086</name>
</gene>
<evidence type="ECO:0000256" key="1">
    <source>
        <dbReference type="SAM" id="MobiDB-lite"/>
    </source>
</evidence>
<proteinExistence type="predicted"/>
<evidence type="ECO:0000313" key="2">
    <source>
        <dbReference type="EMBL" id="KDR78639.1"/>
    </source>
</evidence>
<dbReference type="EMBL" id="KL142374">
    <property type="protein sequence ID" value="KDR78639.1"/>
    <property type="molecule type" value="Genomic_DNA"/>
</dbReference>
<evidence type="ECO:0000313" key="3">
    <source>
        <dbReference type="Proteomes" id="UP000027222"/>
    </source>
</evidence>
<dbReference type="HOGENOM" id="CLU_1660909_0_0_1"/>
<feature type="compositionally biased region" description="Polar residues" evidence="1">
    <location>
        <begin position="34"/>
        <end position="45"/>
    </location>
</feature>
<organism evidence="2 3">
    <name type="scientific">Galerina marginata (strain CBS 339.88)</name>
    <dbReference type="NCBI Taxonomy" id="685588"/>
    <lineage>
        <taxon>Eukaryota</taxon>
        <taxon>Fungi</taxon>
        <taxon>Dikarya</taxon>
        <taxon>Basidiomycota</taxon>
        <taxon>Agaricomycotina</taxon>
        <taxon>Agaricomycetes</taxon>
        <taxon>Agaricomycetidae</taxon>
        <taxon>Agaricales</taxon>
        <taxon>Agaricineae</taxon>
        <taxon>Strophariaceae</taxon>
        <taxon>Galerina</taxon>
    </lineage>
</organism>
<dbReference type="AlphaFoldDB" id="A0A067TFF6"/>
<protein>
    <submittedName>
        <fullName evidence="2">Uncharacterized protein</fullName>
    </submittedName>
</protein>